<keyword evidence="3" id="KW-0862">Zinc</keyword>
<dbReference type="SUPFAM" id="SSF57903">
    <property type="entry name" value="FYVE/PHD zinc finger"/>
    <property type="match status" value="1"/>
</dbReference>
<evidence type="ECO:0000256" key="2">
    <source>
        <dbReference type="ARBA" id="ARBA00022771"/>
    </source>
</evidence>
<reference evidence="7" key="1">
    <citation type="submission" date="2024-07" db="EMBL/GenBank/DDBJ databases">
        <title>Two chromosome-level genome assemblies of Korean endemic species Abeliophyllum distichum and Forsythia ovata (Oleaceae).</title>
        <authorList>
            <person name="Jang H."/>
        </authorList>
    </citation>
    <scope>NUCLEOTIDE SEQUENCE [LARGE SCALE GENOMIC DNA]</scope>
</reference>
<dbReference type="GO" id="GO:0008270">
    <property type="term" value="F:zinc ion binding"/>
    <property type="evidence" value="ECO:0007669"/>
    <property type="project" value="UniProtKB-KW"/>
</dbReference>
<evidence type="ECO:0000256" key="1">
    <source>
        <dbReference type="ARBA" id="ARBA00022723"/>
    </source>
</evidence>
<proteinExistence type="predicted"/>
<keyword evidence="1" id="KW-0479">Metal-binding</keyword>
<organism evidence="6 7">
    <name type="scientific">Abeliophyllum distichum</name>
    <dbReference type="NCBI Taxonomy" id="126358"/>
    <lineage>
        <taxon>Eukaryota</taxon>
        <taxon>Viridiplantae</taxon>
        <taxon>Streptophyta</taxon>
        <taxon>Embryophyta</taxon>
        <taxon>Tracheophyta</taxon>
        <taxon>Spermatophyta</taxon>
        <taxon>Magnoliopsida</taxon>
        <taxon>eudicotyledons</taxon>
        <taxon>Gunneridae</taxon>
        <taxon>Pentapetalae</taxon>
        <taxon>asterids</taxon>
        <taxon>lamiids</taxon>
        <taxon>Lamiales</taxon>
        <taxon>Oleaceae</taxon>
        <taxon>Forsythieae</taxon>
        <taxon>Abeliophyllum</taxon>
    </lineage>
</organism>
<dbReference type="InterPro" id="IPR001965">
    <property type="entry name" value="Znf_PHD"/>
</dbReference>
<gene>
    <name evidence="6" type="ORF">Adt_48319</name>
</gene>
<dbReference type="InterPro" id="IPR019786">
    <property type="entry name" value="Zinc_finger_PHD-type_CS"/>
</dbReference>
<dbReference type="SMART" id="SM00249">
    <property type="entry name" value="PHD"/>
    <property type="match status" value="2"/>
</dbReference>
<evidence type="ECO:0000313" key="6">
    <source>
        <dbReference type="EMBL" id="KAL2454181.1"/>
    </source>
</evidence>
<dbReference type="InterPro" id="IPR019787">
    <property type="entry name" value="Znf_PHD-finger"/>
</dbReference>
<keyword evidence="2 4" id="KW-0863">Zinc-finger</keyword>
<protein>
    <submittedName>
        <fullName evidence="6">RING/FYVE/PHD-type zinc finger family protein</fullName>
    </submittedName>
</protein>
<feature type="domain" description="PHD-type" evidence="5">
    <location>
        <begin position="57"/>
        <end position="107"/>
    </location>
</feature>
<evidence type="ECO:0000256" key="4">
    <source>
        <dbReference type="PROSITE-ProRule" id="PRU00146"/>
    </source>
</evidence>
<dbReference type="PANTHER" id="PTHR47162:SF9">
    <property type="entry name" value="PHD FINGER PROTEIN EHD3-LIKE"/>
    <property type="match status" value="1"/>
</dbReference>
<dbReference type="InterPro" id="IPR013083">
    <property type="entry name" value="Znf_RING/FYVE/PHD"/>
</dbReference>
<dbReference type="PROSITE" id="PS01359">
    <property type="entry name" value="ZF_PHD_1"/>
    <property type="match status" value="1"/>
</dbReference>
<comment type="caution">
    <text evidence="6">The sequence shown here is derived from an EMBL/GenBank/DDBJ whole genome shotgun (WGS) entry which is preliminary data.</text>
</comment>
<dbReference type="Proteomes" id="UP001604336">
    <property type="component" value="Unassembled WGS sequence"/>
</dbReference>
<evidence type="ECO:0000259" key="5">
    <source>
        <dbReference type="PROSITE" id="PS50016"/>
    </source>
</evidence>
<dbReference type="Gene3D" id="3.30.40.10">
    <property type="entry name" value="Zinc/RING finger domain, C3HC4 (zinc finger)"/>
    <property type="match status" value="2"/>
</dbReference>
<dbReference type="InterPro" id="IPR011011">
    <property type="entry name" value="Znf_FYVE_PHD"/>
</dbReference>
<dbReference type="Pfam" id="PF00628">
    <property type="entry name" value="PHD"/>
    <property type="match status" value="1"/>
</dbReference>
<dbReference type="AlphaFoldDB" id="A0ABD1NUA0"/>
<keyword evidence="7" id="KW-1185">Reference proteome</keyword>
<name>A0ABD1NUA0_9LAMI</name>
<evidence type="ECO:0000313" key="7">
    <source>
        <dbReference type="Proteomes" id="UP001604336"/>
    </source>
</evidence>
<dbReference type="PROSITE" id="PS50016">
    <property type="entry name" value="ZF_PHD_2"/>
    <property type="match status" value="1"/>
</dbReference>
<evidence type="ECO:0000256" key="3">
    <source>
        <dbReference type="ARBA" id="ARBA00022833"/>
    </source>
</evidence>
<dbReference type="PANTHER" id="PTHR47162">
    <property type="entry name" value="OS02G0192300 PROTEIN"/>
    <property type="match status" value="1"/>
</dbReference>
<accession>A0ABD1NUA0</accession>
<dbReference type="EMBL" id="JBFOLK010000451">
    <property type="protein sequence ID" value="KAL2454181.1"/>
    <property type="molecule type" value="Genomic_DNA"/>
</dbReference>
<sequence length="294" mass="32911">MITLAKCLSDKSITSFRAQVGSSGHNIPEDCRHEFLTQESDMHAKAEQTEACPIFEVRTCRCCGEKSDGRNGLVCDSCEEMYHVSCIEPAVKEIPLRSWYCANCSAKGIESPHDDCIACERLNASRSPIDADGEDDLVDEEAPEELEDCSNELVSDELQLVERGKRFQNCKVCGAEVRNDEDYRICGHSFCSQKFYHVRCLTSKQLKSYGPCWPPRTCIPKGKWFCKKCDADLQRVCRAKGIYENTQNKSKKRASDGTLKGEEDLNKSGGVDMLLNAAKTLNYEENRAAMGLNS</sequence>